<accession>A0ABT9Y1Q8</accession>
<keyword evidence="1" id="KW-0347">Helicase</keyword>
<dbReference type="RefSeq" id="WP_307412075.1">
    <property type="nucleotide sequence ID" value="NZ_JAUSTW010000008.1"/>
</dbReference>
<dbReference type="GO" id="GO:0004386">
    <property type="term" value="F:helicase activity"/>
    <property type="evidence" value="ECO:0007669"/>
    <property type="project" value="UniProtKB-KW"/>
</dbReference>
<dbReference type="EMBL" id="JAUSTW010000008">
    <property type="protein sequence ID" value="MDQ0201102.1"/>
    <property type="molecule type" value="Genomic_DNA"/>
</dbReference>
<gene>
    <name evidence="1" type="ORF">J2S10_004308</name>
</gene>
<sequence>MKFNDYYHKQSKKTLWDEELDSEESLIGKLYKANVNNLTPYFEPYFLQNYHKGKKYNCNRCGNEYENNETELYKGNLYCRACAQGLYHYDG</sequence>
<keyword evidence="1" id="KW-0547">Nucleotide-binding</keyword>
<keyword evidence="1" id="KW-0378">Hydrolase</keyword>
<dbReference type="Proteomes" id="UP001224122">
    <property type="component" value="Unassembled WGS sequence"/>
</dbReference>
<keyword evidence="2" id="KW-1185">Reference proteome</keyword>
<name>A0ABT9Y1Q8_9BACI</name>
<proteinExistence type="predicted"/>
<keyword evidence="1" id="KW-0067">ATP-binding</keyword>
<organism evidence="1 2">
    <name type="scientific">Neobacillus ginsengisoli</name>
    <dbReference type="NCBI Taxonomy" id="904295"/>
    <lineage>
        <taxon>Bacteria</taxon>
        <taxon>Bacillati</taxon>
        <taxon>Bacillota</taxon>
        <taxon>Bacilli</taxon>
        <taxon>Bacillales</taxon>
        <taxon>Bacillaceae</taxon>
        <taxon>Neobacillus</taxon>
    </lineage>
</organism>
<reference evidence="1 2" key="1">
    <citation type="submission" date="2023-07" db="EMBL/GenBank/DDBJ databases">
        <title>Genomic Encyclopedia of Type Strains, Phase IV (KMG-IV): sequencing the most valuable type-strain genomes for metagenomic binning, comparative biology and taxonomic classification.</title>
        <authorList>
            <person name="Goeker M."/>
        </authorList>
    </citation>
    <scope>NUCLEOTIDE SEQUENCE [LARGE SCALE GENOMIC DNA]</scope>
    <source>
        <strain evidence="1 2">DSM 27594</strain>
    </source>
</reference>
<comment type="caution">
    <text evidence="1">The sequence shown here is derived from an EMBL/GenBank/DDBJ whole genome shotgun (WGS) entry which is preliminary data.</text>
</comment>
<evidence type="ECO:0000313" key="1">
    <source>
        <dbReference type="EMBL" id="MDQ0201102.1"/>
    </source>
</evidence>
<protein>
    <submittedName>
        <fullName evidence="1">Late competence protein required for DNA uptake (Superfamily II DNA/RNA helicase)</fullName>
    </submittedName>
</protein>
<evidence type="ECO:0000313" key="2">
    <source>
        <dbReference type="Proteomes" id="UP001224122"/>
    </source>
</evidence>